<dbReference type="Proteomes" id="UP000294796">
    <property type="component" value="Unassembled WGS sequence"/>
</dbReference>
<evidence type="ECO:0000313" key="2">
    <source>
        <dbReference type="EMBL" id="TDK23866.1"/>
    </source>
</evidence>
<gene>
    <name evidence="2" type="ORF">E2F46_10085</name>
</gene>
<feature type="chain" id="PRO_5020835401" evidence="1">
    <location>
        <begin position="21"/>
        <end position="122"/>
    </location>
</feature>
<dbReference type="EMBL" id="SMTF01000006">
    <property type="protein sequence ID" value="TDK23866.1"/>
    <property type="molecule type" value="Genomic_DNA"/>
</dbReference>
<feature type="signal peptide" evidence="1">
    <location>
        <begin position="1"/>
        <end position="20"/>
    </location>
</feature>
<dbReference type="AlphaFoldDB" id="A0A4R5TP76"/>
<reference evidence="2 3" key="1">
    <citation type="submission" date="2019-03" db="EMBL/GenBank/DDBJ databases">
        <title>Luteimonas zhaokaii sp.nov., isolated from the rectal contents of Plateau pika in Yushu, Qinghai Province, China.</title>
        <authorList>
            <person name="Zhang G."/>
        </authorList>
    </citation>
    <scope>NUCLEOTIDE SEQUENCE [LARGE SCALE GENOMIC DNA]</scope>
    <source>
        <strain evidence="2 3">B9</strain>
    </source>
</reference>
<organism evidence="2 3">
    <name type="scientific">Luteimonas aestuarii</name>
    <dbReference type="NCBI Taxonomy" id="453837"/>
    <lineage>
        <taxon>Bacteria</taxon>
        <taxon>Pseudomonadati</taxon>
        <taxon>Pseudomonadota</taxon>
        <taxon>Gammaproteobacteria</taxon>
        <taxon>Lysobacterales</taxon>
        <taxon>Lysobacteraceae</taxon>
        <taxon>Luteimonas</taxon>
    </lineage>
</organism>
<keyword evidence="3" id="KW-1185">Reference proteome</keyword>
<sequence length="122" mass="13424">MKSILGGVVVGLVFAFPAVAAADDEGVRADRPVDPASPAVNAAYAAFSEWLAGRDESGGDQALARFALDIRNYDIWMSQSGSRYFIEFRLKRMEPFQNVVGGGSKYVIRKRDNVIERAEHSR</sequence>
<dbReference type="RefSeq" id="WP_133321963.1">
    <property type="nucleotide sequence ID" value="NZ_SMTF01000006.1"/>
</dbReference>
<accession>A0A4R5TP76</accession>
<proteinExistence type="predicted"/>
<evidence type="ECO:0000313" key="3">
    <source>
        <dbReference type="Proteomes" id="UP000294796"/>
    </source>
</evidence>
<name>A0A4R5TP76_9GAMM</name>
<protein>
    <submittedName>
        <fullName evidence="2">Uncharacterized protein</fullName>
    </submittedName>
</protein>
<keyword evidence="1" id="KW-0732">Signal</keyword>
<evidence type="ECO:0000256" key="1">
    <source>
        <dbReference type="SAM" id="SignalP"/>
    </source>
</evidence>
<comment type="caution">
    <text evidence="2">The sequence shown here is derived from an EMBL/GenBank/DDBJ whole genome shotgun (WGS) entry which is preliminary data.</text>
</comment>